<protein>
    <submittedName>
        <fullName evidence="2">Hydroxymyristoyl-ACP dehydratase</fullName>
    </submittedName>
</protein>
<dbReference type="EMBL" id="JAUQSY010000008">
    <property type="protein sequence ID" value="MDO7875812.1"/>
    <property type="molecule type" value="Genomic_DNA"/>
</dbReference>
<dbReference type="Gene3D" id="3.10.129.10">
    <property type="entry name" value="Hotdog Thioesterase"/>
    <property type="match status" value="1"/>
</dbReference>
<organism evidence="2 3">
    <name type="scientific">Hymenobacter aranciens</name>
    <dbReference type="NCBI Taxonomy" id="3063996"/>
    <lineage>
        <taxon>Bacteria</taxon>
        <taxon>Pseudomonadati</taxon>
        <taxon>Bacteroidota</taxon>
        <taxon>Cytophagia</taxon>
        <taxon>Cytophagales</taxon>
        <taxon>Hymenobacteraceae</taxon>
        <taxon>Hymenobacter</taxon>
    </lineage>
</organism>
<dbReference type="RefSeq" id="WP_305007137.1">
    <property type="nucleotide sequence ID" value="NZ_JAUQSY010000008.1"/>
</dbReference>
<comment type="caution">
    <text evidence="2">The sequence shown here is derived from an EMBL/GenBank/DDBJ whole genome shotgun (WGS) entry which is preliminary data.</text>
</comment>
<reference evidence="2" key="1">
    <citation type="submission" date="2023-07" db="EMBL/GenBank/DDBJ databases">
        <authorList>
            <person name="Kim M.K."/>
        </authorList>
    </citation>
    <scope>NUCLEOTIDE SEQUENCE</scope>
    <source>
        <strain evidence="2">ASUV-10-1</strain>
    </source>
</reference>
<sequence>MFQPEFYSFTSFASDGNSSVEARFLLNPSHPVFEGHFPGQPVVPGVCMLQIIKEGLEKALGKKILLAQAANIKFLSMLVPAADKEIILKVEFSVSREILISNASLSAYDEFFIKLSNARYLFASSAE</sequence>
<dbReference type="InterPro" id="IPR029069">
    <property type="entry name" value="HotDog_dom_sf"/>
</dbReference>
<feature type="domain" description="ApeI dehydratase-like" evidence="1">
    <location>
        <begin position="17"/>
        <end position="90"/>
    </location>
</feature>
<keyword evidence="3" id="KW-1185">Reference proteome</keyword>
<evidence type="ECO:0000313" key="3">
    <source>
        <dbReference type="Proteomes" id="UP001176429"/>
    </source>
</evidence>
<proteinExistence type="predicted"/>
<gene>
    <name evidence="2" type="ORF">Q5H93_13800</name>
</gene>
<dbReference type="SUPFAM" id="SSF54637">
    <property type="entry name" value="Thioesterase/thiol ester dehydrase-isomerase"/>
    <property type="match status" value="1"/>
</dbReference>
<evidence type="ECO:0000259" key="1">
    <source>
        <dbReference type="Pfam" id="PF22818"/>
    </source>
</evidence>
<dbReference type="Proteomes" id="UP001176429">
    <property type="component" value="Unassembled WGS sequence"/>
</dbReference>
<name>A0ABT9BC25_9BACT</name>
<evidence type="ECO:0000313" key="2">
    <source>
        <dbReference type="EMBL" id="MDO7875812.1"/>
    </source>
</evidence>
<dbReference type="Pfam" id="PF22818">
    <property type="entry name" value="ApeI-like"/>
    <property type="match status" value="1"/>
</dbReference>
<dbReference type="InterPro" id="IPR054545">
    <property type="entry name" value="ApeI-like"/>
</dbReference>
<accession>A0ABT9BC25</accession>